<dbReference type="Proteomes" id="UP000010798">
    <property type="component" value="Chromosome"/>
</dbReference>
<evidence type="ECO:0000313" key="2">
    <source>
        <dbReference type="Proteomes" id="UP000010798"/>
    </source>
</evidence>
<dbReference type="AlphaFoldDB" id="L0DGS0"/>
<keyword evidence="2" id="KW-1185">Reference proteome</keyword>
<evidence type="ECO:0000313" key="1">
    <source>
        <dbReference type="EMBL" id="AGA28579.1"/>
    </source>
</evidence>
<dbReference type="EMBL" id="CP003364">
    <property type="protein sequence ID" value="AGA28579.1"/>
    <property type="molecule type" value="Genomic_DNA"/>
</dbReference>
<organism evidence="1 2">
    <name type="scientific">Singulisphaera acidiphila (strain ATCC BAA-1392 / DSM 18658 / VKM B-2454 / MOB10)</name>
    <dbReference type="NCBI Taxonomy" id="886293"/>
    <lineage>
        <taxon>Bacteria</taxon>
        <taxon>Pseudomonadati</taxon>
        <taxon>Planctomycetota</taxon>
        <taxon>Planctomycetia</taxon>
        <taxon>Isosphaerales</taxon>
        <taxon>Isosphaeraceae</taxon>
        <taxon>Singulisphaera</taxon>
    </lineage>
</organism>
<dbReference type="HOGENOM" id="CLU_1863829_0_0_0"/>
<gene>
    <name evidence="1" type="ordered locus">Sinac_4388</name>
</gene>
<proteinExistence type="predicted"/>
<name>L0DGS0_SINAD</name>
<sequence>MFKRGVRLAPQPDGTFVLITVLTKQWKIMKATTGSFSCPCCGYNGLSQPPYRGLADVSAARGLEPPYEEHFGAPSYEVCDCCGFEFGNDDNPGTGVPASFEEHLREWVRSGCEWFDATKRPEGWQLEEQLERAGLPA</sequence>
<dbReference type="eggNOG" id="COG1592">
    <property type="taxonomic scope" value="Bacteria"/>
</dbReference>
<dbReference type="KEGG" id="saci:Sinac_4388"/>
<protein>
    <submittedName>
        <fullName evidence="1">Uncharacterized protein</fullName>
    </submittedName>
</protein>
<dbReference type="STRING" id="886293.Sinac_4388"/>
<reference evidence="1 2" key="1">
    <citation type="submission" date="2012-02" db="EMBL/GenBank/DDBJ databases">
        <title>Complete sequence of chromosome of Singulisphaera acidiphila DSM 18658.</title>
        <authorList>
            <consortium name="US DOE Joint Genome Institute (JGI-PGF)"/>
            <person name="Lucas S."/>
            <person name="Copeland A."/>
            <person name="Lapidus A."/>
            <person name="Glavina del Rio T."/>
            <person name="Dalin E."/>
            <person name="Tice H."/>
            <person name="Bruce D."/>
            <person name="Goodwin L."/>
            <person name="Pitluck S."/>
            <person name="Peters L."/>
            <person name="Ovchinnikova G."/>
            <person name="Chertkov O."/>
            <person name="Kyrpides N."/>
            <person name="Mavromatis K."/>
            <person name="Ivanova N."/>
            <person name="Brettin T."/>
            <person name="Detter J.C."/>
            <person name="Han C."/>
            <person name="Larimer F."/>
            <person name="Land M."/>
            <person name="Hauser L."/>
            <person name="Markowitz V."/>
            <person name="Cheng J.-F."/>
            <person name="Hugenholtz P."/>
            <person name="Woyke T."/>
            <person name="Wu D."/>
            <person name="Tindall B."/>
            <person name="Pomrenke H."/>
            <person name="Brambilla E."/>
            <person name="Klenk H.-P."/>
            <person name="Eisen J.A."/>
        </authorList>
    </citation>
    <scope>NUCLEOTIDE SEQUENCE [LARGE SCALE GENOMIC DNA]</scope>
    <source>
        <strain evidence="2">ATCC BAA-1392 / DSM 18658 / VKM B-2454 / MOB10</strain>
    </source>
</reference>
<accession>L0DGS0</accession>